<keyword evidence="2" id="KW-1185">Reference proteome</keyword>
<reference evidence="1" key="2">
    <citation type="journal article" date="2020" name="Nat. Commun.">
        <title>Large-scale genome sequencing of mycorrhizal fungi provides insights into the early evolution of symbiotic traits.</title>
        <authorList>
            <person name="Miyauchi S."/>
            <person name="Kiss E."/>
            <person name="Kuo A."/>
            <person name="Drula E."/>
            <person name="Kohler A."/>
            <person name="Sanchez-Garcia M."/>
            <person name="Morin E."/>
            <person name="Andreopoulos B."/>
            <person name="Barry K.W."/>
            <person name="Bonito G."/>
            <person name="Buee M."/>
            <person name="Carver A."/>
            <person name="Chen C."/>
            <person name="Cichocki N."/>
            <person name="Clum A."/>
            <person name="Culley D."/>
            <person name="Crous P.W."/>
            <person name="Fauchery L."/>
            <person name="Girlanda M."/>
            <person name="Hayes R.D."/>
            <person name="Keri Z."/>
            <person name="LaButti K."/>
            <person name="Lipzen A."/>
            <person name="Lombard V."/>
            <person name="Magnuson J."/>
            <person name="Maillard F."/>
            <person name="Murat C."/>
            <person name="Nolan M."/>
            <person name="Ohm R.A."/>
            <person name="Pangilinan J."/>
            <person name="Pereira M.F."/>
            <person name="Perotto S."/>
            <person name="Peter M."/>
            <person name="Pfister S."/>
            <person name="Riley R."/>
            <person name="Sitrit Y."/>
            <person name="Stielow J.B."/>
            <person name="Szollosi G."/>
            <person name="Zifcakova L."/>
            <person name="Stursova M."/>
            <person name="Spatafora J.W."/>
            <person name="Tedersoo L."/>
            <person name="Vaario L.M."/>
            <person name="Yamada A."/>
            <person name="Yan M."/>
            <person name="Wang P."/>
            <person name="Xu J."/>
            <person name="Bruns T."/>
            <person name="Baldrian P."/>
            <person name="Vilgalys R."/>
            <person name="Dunand C."/>
            <person name="Henrissat B."/>
            <person name="Grigoriev I.V."/>
            <person name="Hibbett D."/>
            <person name="Nagy L.G."/>
            <person name="Martin F.M."/>
        </authorList>
    </citation>
    <scope>NUCLEOTIDE SEQUENCE</scope>
    <source>
        <strain evidence="1">P2</strain>
    </source>
</reference>
<reference evidence="1" key="1">
    <citation type="submission" date="2019-10" db="EMBL/GenBank/DDBJ databases">
        <authorList>
            <consortium name="DOE Joint Genome Institute"/>
            <person name="Kuo A."/>
            <person name="Miyauchi S."/>
            <person name="Kiss E."/>
            <person name="Drula E."/>
            <person name="Kohler A."/>
            <person name="Sanchez-Garcia M."/>
            <person name="Andreopoulos B."/>
            <person name="Barry K.W."/>
            <person name="Bonito G."/>
            <person name="Buee M."/>
            <person name="Carver A."/>
            <person name="Chen C."/>
            <person name="Cichocki N."/>
            <person name="Clum A."/>
            <person name="Culley D."/>
            <person name="Crous P.W."/>
            <person name="Fauchery L."/>
            <person name="Girlanda M."/>
            <person name="Hayes R."/>
            <person name="Keri Z."/>
            <person name="Labutti K."/>
            <person name="Lipzen A."/>
            <person name="Lombard V."/>
            <person name="Magnuson J."/>
            <person name="Maillard F."/>
            <person name="Morin E."/>
            <person name="Murat C."/>
            <person name="Nolan M."/>
            <person name="Ohm R."/>
            <person name="Pangilinan J."/>
            <person name="Pereira M."/>
            <person name="Perotto S."/>
            <person name="Peter M."/>
            <person name="Riley R."/>
            <person name="Sitrit Y."/>
            <person name="Stielow B."/>
            <person name="Szollosi G."/>
            <person name="Zifcakova L."/>
            <person name="Stursova M."/>
            <person name="Spatafora J.W."/>
            <person name="Tedersoo L."/>
            <person name="Vaario L.-M."/>
            <person name="Yamada A."/>
            <person name="Yan M."/>
            <person name="Wang P."/>
            <person name="Xu J."/>
            <person name="Bruns T."/>
            <person name="Baldrian P."/>
            <person name="Vilgalys R."/>
            <person name="Henrissat B."/>
            <person name="Grigoriev I.V."/>
            <person name="Hibbett D."/>
            <person name="Nagy L.G."/>
            <person name="Martin F.M."/>
        </authorList>
    </citation>
    <scope>NUCLEOTIDE SEQUENCE</scope>
    <source>
        <strain evidence="1">P2</strain>
    </source>
</reference>
<name>A0ACB6ZEA5_THEGA</name>
<protein>
    <submittedName>
        <fullName evidence="1">Acetyl-CoA synthetase-like protein</fullName>
    </submittedName>
</protein>
<proteinExistence type="predicted"/>
<comment type="caution">
    <text evidence="1">The sequence shown here is derived from an EMBL/GenBank/DDBJ whole genome shotgun (WGS) entry which is preliminary data.</text>
</comment>
<sequence>MQLKSLDNNWPERIDYAKQTVEVPGTRRPRETPVYRGAFLKQTSLQDPNSFQTTIEIFEQGLQTAGRDAQCVGYRPKVSDEPLEFADHFVWQTYGEVDIRRKNLGSAIQGLFNSGDALAADGLETVALWSMNIPEWRIVDLAASLYGKVLVPLYDNFGPDSIEYILGHADVSLLFLQPSGLGTVLGITHKLPALKTIVTVGPLYVETKNILKLWSKQNSIKVFEFSELEEIGAKNPLPPPIVAADTVATICYTSGTTGSPKGAVITQGALAIGTYGCLAGFDIPITETITLLSYLPLAHIYERAAELVVLARGGRIGYYSGSPLRIVEDLGVLKPNFFPSVPRLLNRIYQTVMATANTPGLKGALLRRAIQAKLERLEATGIDTHPLWDRLVFKKVRQLLGGELKLIASGSAPLNPKVFNFLRIVFSCAVIEGYGATETCATCLRLTPADPTGAGRVGIPPACNEAKLIDVPSMGYSVEDKPFPRGELLIRGDNTFTRYHKNPEGTKEAKDDEGWVHTGDVAAIDEHGRFQIIDRVKNIMKLAQGEYVALERIENILSSAPIIAQILVYGHSLQSYLLAVVIPDPINLARIASPIIGKEIPGTDTAALDEAVKDGRVVKVILDILTKESTKSGLKGYEYVKRIHVSNEMFSIENGTLTPTFKIKRKDAAAKYQKELDALYALGEPQPFNGAKL</sequence>
<accession>A0ACB6ZEA5</accession>
<organism evidence="1 2">
    <name type="scientific">Thelephora ganbajun</name>
    <name type="common">Ganba fungus</name>
    <dbReference type="NCBI Taxonomy" id="370292"/>
    <lineage>
        <taxon>Eukaryota</taxon>
        <taxon>Fungi</taxon>
        <taxon>Dikarya</taxon>
        <taxon>Basidiomycota</taxon>
        <taxon>Agaricomycotina</taxon>
        <taxon>Agaricomycetes</taxon>
        <taxon>Thelephorales</taxon>
        <taxon>Thelephoraceae</taxon>
        <taxon>Thelephora</taxon>
    </lineage>
</organism>
<evidence type="ECO:0000313" key="1">
    <source>
        <dbReference type="EMBL" id="KAF9647756.1"/>
    </source>
</evidence>
<evidence type="ECO:0000313" key="2">
    <source>
        <dbReference type="Proteomes" id="UP000886501"/>
    </source>
</evidence>
<gene>
    <name evidence="1" type="ORF">BDM02DRAFT_3116616</name>
</gene>
<dbReference type="Proteomes" id="UP000886501">
    <property type="component" value="Unassembled WGS sequence"/>
</dbReference>
<dbReference type="EMBL" id="MU118027">
    <property type="protein sequence ID" value="KAF9647756.1"/>
    <property type="molecule type" value="Genomic_DNA"/>
</dbReference>